<dbReference type="InterPro" id="IPR012674">
    <property type="entry name" value="Calycin"/>
</dbReference>
<dbReference type="RefSeq" id="WP_284242145.1">
    <property type="nucleotide sequence ID" value="NZ_BSSQ01000030.1"/>
</dbReference>
<keyword evidence="2" id="KW-1185">Reference proteome</keyword>
<dbReference type="SUPFAM" id="SSF50814">
    <property type="entry name" value="Lipocalins"/>
    <property type="match status" value="1"/>
</dbReference>
<proteinExistence type="predicted"/>
<comment type="caution">
    <text evidence="1">The sequence shown here is derived from an EMBL/GenBank/DDBJ whole genome shotgun (WGS) entry which is preliminary data.</text>
</comment>
<dbReference type="Gene3D" id="2.40.128.20">
    <property type="match status" value="1"/>
</dbReference>
<accession>A0ABQ6GK74</accession>
<protein>
    <recommendedName>
        <fullName evidence="3">DUF1934 domain-containing protein</fullName>
    </recommendedName>
</protein>
<gene>
    <name evidence="1" type="ORF">MU1_56910</name>
</gene>
<dbReference type="Pfam" id="PF09148">
    <property type="entry name" value="DUF1934"/>
    <property type="match status" value="1"/>
</dbReference>
<evidence type="ECO:0000313" key="2">
    <source>
        <dbReference type="Proteomes" id="UP001157114"/>
    </source>
</evidence>
<evidence type="ECO:0008006" key="3">
    <source>
        <dbReference type="Google" id="ProtNLM"/>
    </source>
</evidence>
<sequence length="146" mass="16991">MPDRVAVKITLTSTQDGESEVHTYKGEWFRKDRSVYIRYDELVEGTEDPIRTLLRYKTGELSITRRGVVESDQLFVPGEARRSGRYRSPYTSFAMETGTELLAVKGENGEDLSLAEPPCTIEWKYELWIHEHLSGRFHNRLHIQEE</sequence>
<evidence type="ECO:0000313" key="1">
    <source>
        <dbReference type="EMBL" id="GLX71341.1"/>
    </source>
</evidence>
<dbReference type="Proteomes" id="UP001157114">
    <property type="component" value="Unassembled WGS sequence"/>
</dbReference>
<dbReference type="InterPro" id="IPR015231">
    <property type="entry name" value="DUF1934"/>
</dbReference>
<reference evidence="1 2" key="1">
    <citation type="submission" date="2023-03" db="EMBL/GenBank/DDBJ databases">
        <title>Draft genome sequence of the bacteria which degrade cell wall of Tricholomamatutake.</title>
        <authorList>
            <person name="Konishi Y."/>
            <person name="Fukuta Y."/>
            <person name="Shirasaka N."/>
        </authorList>
    </citation>
    <scope>NUCLEOTIDE SEQUENCE [LARGE SCALE GENOMIC DNA]</scope>
    <source>
        <strain evidence="2">mu1</strain>
    </source>
</reference>
<dbReference type="EMBL" id="BSSQ01000030">
    <property type="protein sequence ID" value="GLX71341.1"/>
    <property type="molecule type" value="Genomic_DNA"/>
</dbReference>
<name>A0ABQ6GK74_9BACL</name>
<organism evidence="1 2">
    <name type="scientific">Paenibacillus glycanilyticus</name>
    <dbReference type="NCBI Taxonomy" id="126569"/>
    <lineage>
        <taxon>Bacteria</taxon>
        <taxon>Bacillati</taxon>
        <taxon>Bacillota</taxon>
        <taxon>Bacilli</taxon>
        <taxon>Bacillales</taxon>
        <taxon>Paenibacillaceae</taxon>
        <taxon>Paenibacillus</taxon>
    </lineage>
</organism>